<comment type="caution">
    <text evidence="1">The sequence shown here is derived from an EMBL/GenBank/DDBJ whole genome shotgun (WGS) entry which is preliminary data.</text>
</comment>
<evidence type="ECO:0000313" key="1">
    <source>
        <dbReference type="EMBL" id="KAI4311257.1"/>
    </source>
</evidence>
<gene>
    <name evidence="1" type="ORF">MLD38_036165</name>
</gene>
<organism evidence="1 2">
    <name type="scientific">Melastoma candidum</name>
    <dbReference type="NCBI Taxonomy" id="119954"/>
    <lineage>
        <taxon>Eukaryota</taxon>
        <taxon>Viridiplantae</taxon>
        <taxon>Streptophyta</taxon>
        <taxon>Embryophyta</taxon>
        <taxon>Tracheophyta</taxon>
        <taxon>Spermatophyta</taxon>
        <taxon>Magnoliopsida</taxon>
        <taxon>eudicotyledons</taxon>
        <taxon>Gunneridae</taxon>
        <taxon>Pentapetalae</taxon>
        <taxon>rosids</taxon>
        <taxon>malvids</taxon>
        <taxon>Myrtales</taxon>
        <taxon>Melastomataceae</taxon>
        <taxon>Melastomatoideae</taxon>
        <taxon>Melastomateae</taxon>
        <taxon>Melastoma</taxon>
    </lineage>
</organism>
<name>A0ACB9LJA1_9MYRT</name>
<evidence type="ECO:0000313" key="2">
    <source>
        <dbReference type="Proteomes" id="UP001057402"/>
    </source>
</evidence>
<protein>
    <submittedName>
        <fullName evidence="1">Uncharacterized protein</fullName>
    </submittedName>
</protein>
<dbReference type="Proteomes" id="UP001057402">
    <property type="component" value="Chromosome 11"/>
</dbReference>
<reference evidence="2" key="1">
    <citation type="journal article" date="2023" name="Front. Plant Sci.">
        <title>Chromosomal-level genome assembly of Melastoma candidum provides insights into trichome evolution.</title>
        <authorList>
            <person name="Zhong Y."/>
            <person name="Wu W."/>
            <person name="Sun C."/>
            <person name="Zou P."/>
            <person name="Liu Y."/>
            <person name="Dai S."/>
            <person name="Zhou R."/>
        </authorList>
    </citation>
    <scope>NUCLEOTIDE SEQUENCE [LARGE SCALE GENOMIC DNA]</scope>
</reference>
<accession>A0ACB9LJA1</accession>
<sequence>MMVSVIVFPCVQGGVGGIGLSLARLAASEGARVSILARNSAALSTAALSIRLSTGIEVATFSADVRDYGALQKVVEKAGEIDVLIVNAGVLVPEELVKQEIEEVKMMLDVNLLGSFNLVKAALPGMKRRKDGGRAPRSIAFMSSQAGQVGIYGYTAYSASKFGLRGLAEALQQEVIGDDIYVSPVFPPDRDTPGLAEENKRKPPLTSIIAGSSCAMTSDDVAKKTLDGIKAGSFFITCNSMGQLLSIATAGMSPQRSLPMALIEVLFIGVTRLIALFVQWDWYKSIHQWRAANRQ</sequence>
<keyword evidence="2" id="KW-1185">Reference proteome</keyword>
<dbReference type="EMBL" id="CM042890">
    <property type="protein sequence ID" value="KAI4311257.1"/>
    <property type="molecule type" value="Genomic_DNA"/>
</dbReference>
<proteinExistence type="predicted"/>